<evidence type="ECO:0000259" key="3">
    <source>
        <dbReference type="Pfam" id="PF00561"/>
    </source>
</evidence>
<dbReference type="InterPro" id="IPR012020">
    <property type="entry name" value="ABHD4"/>
</dbReference>
<dbReference type="PANTHER" id="PTHR10794">
    <property type="entry name" value="ABHYDROLASE DOMAIN-CONTAINING PROTEIN"/>
    <property type="match status" value="1"/>
</dbReference>
<feature type="active site" description="Charge relay system" evidence="2">
    <location>
        <position position="143"/>
    </location>
</feature>
<dbReference type="Gene3D" id="3.40.50.1820">
    <property type="entry name" value="alpha/beta hydrolase"/>
    <property type="match status" value="1"/>
</dbReference>
<dbReference type="Pfam" id="PF00561">
    <property type="entry name" value="Abhydrolase_1"/>
    <property type="match status" value="1"/>
</dbReference>
<dbReference type="GO" id="GO:0047372">
    <property type="term" value="F:monoacylglycerol lipase activity"/>
    <property type="evidence" value="ECO:0007669"/>
    <property type="project" value="TreeGrafter"/>
</dbReference>
<comment type="similarity">
    <text evidence="1">Belongs to the AB hydrolase superfamily. AB hydrolase 4 family.</text>
</comment>
<dbReference type="InterPro" id="IPR000073">
    <property type="entry name" value="AB_hydrolase_1"/>
</dbReference>
<protein>
    <submittedName>
        <fullName evidence="4">Alpha/beta hydrolase</fullName>
    </submittedName>
</protein>
<evidence type="ECO:0000313" key="4">
    <source>
        <dbReference type="EMBL" id="PII35383.1"/>
    </source>
</evidence>
<feature type="active site" description="Charge relay system" evidence="2">
    <location>
        <position position="299"/>
    </location>
</feature>
<organism evidence="4">
    <name type="scientific">Chryseobacterium sp. B5</name>
    <dbReference type="NCBI Taxonomy" id="2050562"/>
    <lineage>
        <taxon>Bacteria</taxon>
        <taxon>Pseudomonadati</taxon>
        <taxon>Bacteroidota</taxon>
        <taxon>Flavobacteriia</taxon>
        <taxon>Flavobacteriales</taxon>
        <taxon>Weeksellaceae</taxon>
        <taxon>Chryseobacterium group</taxon>
        <taxon>Chryseobacterium</taxon>
    </lineage>
</organism>
<feature type="domain" description="AB hydrolase-1" evidence="3">
    <location>
        <begin position="64"/>
        <end position="303"/>
    </location>
</feature>
<evidence type="ECO:0000256" key="2">
    <source>
        <dbReference type="PIRSR" id="PIRSR005211-1"/>
    </source>
</evidence>
<keyword evidence="4" id="KW-0378">Hydrolase</keyword>
<reference evidence="4" key="1">
    <citation type="submission" date="2017-10" db="EMBL/GenBank/DDBJ databases">
        <title>Chryseobacterium sp. B5 is a hydrocarbonoclastic and plant growth promoting bacterium.</title>
        <authorList>
            <person name="Thijs S."/>
            <person name="Gkorezis P."/>
            <person name="Van Hamme J."/>
        </authorList>
    </citation>
    <scope>NUCLEOTIDE SEQUENCE</scope>
    <source>
        <strain evidence="4">B5</strain>
    </source>
</reference>
<sequence>MHEFTAARWLPGGHAQTIWPALFARRWPAGQAAPAWRWERWDTPDGDFIDVAFGGAPTLPADAPWLVLFHGLEGSANSHYAQAMAWVAAQRGWHMAVPHFRGCSGEVNRGPRAYHSGDVQEVDWILRRLRARSSRPLHVVGVSLGGNALARWAGMQADKAAEVVQALAAVSAPLDLAAGGMALGQGLNRWIYTRMFLRTLVPKARVKWAQFPGLFDRDAAVRARDLKEFDDAFTAPVHGFLDAHDYWRRAAAKPVLGSIAVPALLLNALDDPFVPACSLPGPGEVGPRVTLWQPPHGGHVGFAQGHWPGHVLGMPQAVTQWLADSEQG</sequence>
<dbReference type="InterPro" id="IPR029058">
    <property type="entry name" value="AB_hydrolase_fold"/>
</dbReference>
<feature type="active site" description="Charge relay system" evidence="2">
    <location>
        <position position="271"/>
    </location>
</feature>
<dbReference type="EMBL" id="PEKC01000047">
    <property type="protein sequence ID" value="PII35383.1"/>
    <property type="molecule type" value="Genomic_DNA"/>
</dbReference>
<accession>A0A2G7T8J0</accession>
<dbReference type="PANTHER" id="PTHR10794:SF94">
    <property type="entry name" value="ESTERASE YHET-RELATED"/>
    <property type="match status" value="1"/>
</dbReference>
<dbReference type="GO" id="GO:0034338">
    <property type="term" value="F:short-chain carboxylesterase activity"/>
    <property type="evidence" value="ECO:0007669"/>
    <property type="project" value="TreeGrafter"/>
</dbReference>
<evidence type="ECO:0000256" key="1">
    <source>
        <dbReference type="ARBA" id="ARBA00010884"/>
    </source>
</evidence>
<name>A0A2G7T8J0_9FLAO</name>
<dbReference type="AlphaFoldDB" id="A0A2G7T8J0"/>
<comment type="caution">
    <text evidence="4">The sequence shown here is derived from an EMBL/GenBank/DDBJ whole genome shotgun (WGS) entry which is preliminary data.</text>
</comment>
<dbReference type="PIRSF" id="PIRSF005211">
    <property type="entry name" value="Ab_hydro_YheT"/>
    <property type="match status" value="1"/>
</dbReference>
<dbReference type="InterPro" id="IPR050960">
    <property type="entry name" value="AB_hydrolase_4_sf"/>
</dbReference>
<gene>
    <name evidence="4" type="ORF">CTI11_14050</name>
</gene>
<proteinExistence type="inferred from homology"/>
<dbReference type="SUPFAM" id="SSF53474">
    <property type="entry name" value="alpha/beta-Hydrolases"/>
    <property type="match status" value="1"/>
</dbReference>